<evidence type="ECO:0000313" key="6">
    <source>
        <dbReference type="EMBL" id="MEQ6290356.1"/>
    </source>
</evidence>
<comment type="caution">
    <text evidence="6">The sequence shown here is derived from an EMBL/GenBank/DDBJ whole genome shotgun (WGS) entry which is preliminary data.</text>
</comment>
<dbReference type="Pfam" id="PF00072">
    <property type="entry name" value="Response_reg"/>
    <property type="match status" value="2"/>
</dbReference>
<dbReference type="InterPro" id="IPR011006">
    <property type="entry name" value="CheY-like_superfamily"/>
</dbReference>
<dbReference type="PROSITE" id="PS50110">
    <property type="entry name" value="RESPONSE_REGULATORY"/>
    <property type="match status" value="2"/>
</dbReference>
<evidence type="ECO:0000313" key="7">
    <source>
        <dbReference type="Proteomes" id="UP001433638"/>
    </source>
</evidence>
<name>A0ABV1M294_9NEIS</name>
<dbReference type="InterPro" id="IPR000160">
    <property type="entry name" value="GGDEF_dom"/>
</dbReference>
<dbReference type="NCBIfam" id="TIGR00254">
    <property type="entry name" value="GGDEF"/>
    <property type="match status" value="1"/>
</dbReference>
<dbReference type="InterPro" id="IPR001789">
    <property type="entry name" value="Sig_transdc_resp-reg_receiver"/>
</dbReference>
<keyword evidence="7" id="KW-1185">Reference proteome</keyword>
<comment type="catalytic activity">
    <reaction evidence="2">
        <text>2 GTP = 3',3'-c-di-GMP + 2 diphosphate</text>
        <dbReference type="Rhea" id="RHEA:24898"/>
        <dbReference type="ChEBI" id="CHEBI:33019"/>
        <dbReference type="ChEBI" id="CHEBI:37565"/>
        <dbReference type="ChEBI" id="CHEBI:58805"/>
        <dbReference type="EC" id="2.7.7.65"/>
    </reaction>
</comment>
<sequence>MHSRHVLLVEDNPSVLRAVQRMLENEGYVPLCASSRREMLHILNDQSGEPLMACVLDYCLPDAPEGEALADLLQRQVPTIVLTARNDLATREQVLLQPVVDYIPKENPSAYEYTLRMLRRIEHNPGSRVLVVDDSSAIRGYLKQLLRRQLYEVVEAANGDAALAILSADSSIRLVLTDHDMPGMNGVRLCSEIRRFRKSEELAIIGISSSQDPSMSARFIKAGADDFLTKPFNHEEFFCRVTRNIEYVENLCALARAAREDMLTNLPNRRSFFERIQRQGQPYALAMLDIDHFKRINDNYGHDVGDQALCWLAELLRETFGQENTARFGGEEFVVVLPDAGDPWPLLEAFRQRVAAAVLATSHGELQLTLSIGVAANLPDVSQLLKKADAQLYQAKQAGRNRVCSA</sequence>
<dbReference type="Gene3D" id="3.40.50.2300">
    <property type="match status" value="2"/>
</dbReference>
<dbReference type="Pfam" id="PF00990">
    <property type="entry name" value="GGDEF"/>
    <property type="match status" value="1"/>
</dbReference>
<feature type="domain" description="GGDEF" evidence="5">
    <location>
        <begin position="281"/>
        <end position="406"/>
    </location>
</feature>
<dbReference type="InterPro" id="IPR050469">
    <property type="entry name" value="Diguanylate_Cyclase"/>
</dbReference>
<dbReference type="PANTHER" id="PTHR45138:SF9">
    <property type="entry name" value="DIGUANYLATE CYCLASE DGCM-RELATED"/>
    <property type="match status" value="1"/>
</dbReference>
<dbReference type="Gene3D" id="3.30.70.270">
    <property type="match status" value="1"/>
</dbReference>
<accession>A0ABV1M294</accession>
<evidence type="ECO:0000259" key="4">
    <source>
        <dbReference type="PROSITE" id="PS50110"/>
    </source>
</evidence>
<dbReference type="SMART" id="SM00448">
    <property type="entry name" value="REC"/>
    <property type="match status" value="2"/>
</dbReference>
<evidence type="ECO:0000256" key="3">
    <source>
        <dbReference type="PROSITE-ProRule" id="PRU00169"/>
    </source>
</evidence>
<keyword evidence="3" id="KW-0597">Phosphoprotein</keyword>
<dbReference type="PROSITE" id="PS50887">
    <property type="entry name" value="GGDEF"/>
    <property type="match status" value="1"/>
</dbReference>
<feature type="domain" description="Response regulatory" evidence="4">
    <location>
        <begin position="128"/>
        <end position="245"/>
    </location>
</feature>
<feature type="modified residue" description="4-aspartylphosphate" evidence="3">
    <location>
        <position position="57"/>
    </location>
</feature>
<organism evidence="6 7">
    <name type="scientific">Vogesella oryzagri</name>
    <dbReference type="NCBI Taxonomy" id="3160864"/>
    <lineage>
        <taxon>Bacteria</taxon>
        <taxon>Pseudomonadati</taxon>
        <taxon>Pseudomonadota</taxon>
        <taxon>Betaproteobacteria</taxon>
        <taxon>Neisseriales</taxon>
        <taxon>Chromobacteriaceae</taxon>
        <taxon>Vogesella</taxon>
    </lineage>
</organism>
<proteinExistence type="predicted"/>
<dbReference type="RefSeq" id="WP_349585779.1">
    <property type="nucleotide sequence ID" value="NZ_JBEFLD010000003.1"/>
</dbReference>
<dbReference type="PANTHER" id="PTHR45138">
    <property type="entry name" value="REGULATORY COMPONENTS OF SENSORY TRANSDUCTION SYSTEM"/>
    <property type="match status" value="1"/>
</dbReference>
<dbReference type="SUPFAM" id="SSF52172">
    <property type="entry name" value="CheY-like"/>
    <property type="match status" value="2"/>
</dbReference>
<dbReference type="CDD" id="cd01949">
    <property type="entry name" value="GGDEF"/>
    <property type="match status" value="1"/>
</dbReference>
<feature type="domain" description="Response regulatory" evidence="4">
    <location>
        <begin position="5"/>
        <end position="120"/>
    </location>
</feature>
<dbReference type="Proteomes" id="UP001433638">
    <property type="component" value="Unassembled WGS sequence"/>
</dbReference>
<dbReference type="InterPro" id="IPR029787">
    <property type="entry name" value="Nucleotide_cyclase"/>
</dbReference>
<dbReference type="SMART" id="SM00267">
    <property type="entry name" value="GGDEF"/>
    <property type="match status" value="1"/>
</dbReference>
<dbReference type="SUPFAM" id="SSF55073">
    <property type="entry name" value="Nucleotide cyclase"/>
    <property type="match status" value="1"/>
</dbReference>
<reference evidence="6" key="1">
    <citation type="submission" date="2024-06" db="EMBL/GenBank/DDBJ databases">
        <title>Genome sequence of Vogesella sp. MAHUQ-64.</title>
        <authorList>
            <person name="Huq M.A."/>
        </authorList>
    </citation>
    <scope>NUCLEOTIDE SEQUENCE</scope>
    <source>
        <strain evidence="6">MAHUQ-64</strain>
    </source>
</reference>
<evidence type="ECO:0000256" key="1">
    <source>
        <dbReference type="ARBA" id="ARBA00012528"/>
    </source>
</evidence>
<evidence type="ECO:0000259" key="5">
    <source>
        <dbReference type="PROSITE" id="PS50887"/>
    </source>
</evidence>
<protein>
    <recommendedName>
        <fullName evidence="1">diguanylate cyclase</fullName>
        <ecNumber evidence="1">2.7.7.65</ecNumber>
    </recommendedName>
</protein>
<dbReference type="EMBL" id="JBEFLD010000003">
    <property type="protein sequence ID" value="MEQ6290356.1"/>
    <property type="molecule type" value="Genomic_DNA"/>
</dbReference>
<feature type="modified residue" description="4-aspartylphosphate" evidence="3">
    <location>
        <position position="178"/>
    </location>
</feature>
<gene>
    <name evidence="6" type="ORF">ABNW52_06990</name>
</gene>
<dbReference type="InterPro" id="IPR043128">
    <property type="entry name" value="Rev_trsase/Diguanyl_cyclase"/>
</dbReference>
<dbReference type="EC" id="2.7.7.65" evidence="1"/>
<dbReference type="CDD" id="cd17544">
    <property type="entry name" value="REC_2_GGDEF"/>
    <property type="match status" value="1"/>
</dbReference>
<evidence type="ECO:0000256" key="2">
    <source>
        <dbReference type="ARBA" id="ARBA00034247"/>
    </source>
</evidence>